<proteinExistence type="predicted"/>
<evidence type="ECO:0000313" key="2">
    <source>
        <dbReference type="Proteomes" id="UP000050761"/>
    </source>
</evidence>
<reference evidence="3" key="2">
    <citation type="submission" date="2019-09" db="UniProtKB">
        <authorList>
            <consortium name="WormBaseParasite"/>
        </authorList>
    </citation>
    <scope>IDENTIFICATION</scope>
</reference>
<dbReference type="AlphaFoldDB" id="A0A183FF28"/>
<keyword evidence="2" id="KW-1185">Reference proteome</keyword>
<reference evidence="1 2" key="1">
    <citation type="submission" date="2018-11" db="EMBL/GenBank/DDBJ databases">
        <authorList>
            <consortium name="Pathogen Informatics"/>
        </authorList>
    </citation>
    <scope>NUCLEOTIDE SEQUENCE [LARGE SCALE GENOMIC DNA]</scope>
</reference>
<dbReference type="OrthoDB" id="7951431at2759"/>
<protein>
    <submittedName>
        <fullName evidence="3">DDE_3 domain-containing protein</fullName>
    </submittedName>
</protein>
<accession>A0A183FF28</accession>
<evidence type="ECO:0000313" key="1">
    <source>
        <dbReference type="EMBL" id="VDO63274.1"/>
    </source>
</evidence>
<dbReference type="EMBL" id="UZAH01025406">
    <property type="protein sequence ID" value="VDO63274.1"/>
    <property type="molecule type" value="Genomic_DNA"/>
</dbReference>
<accession>A0A3P7XYD8</accession>
<dbReference type="Gene3D" id="3.30.420.10">
    <property type="entry name" value="Ribonuclease H-like superfamily/Ribonuclease H"/>
    <property type="match status" value="1"/>
</dbReference>
<evidence type="ECO:0000313" key="3">
    <source>
        <dbReference type="WBParaSite" id="HPBE_0000506301-mRNA-1"/>
    </source>
</evidence>
<name>A0A183FF28_HELPZ</name>
<dbReference type="Proteomes" id="UP000050761">
    <property type="component" value="Unassembled WGS sequence"/>
</dbReference>
<sequence>MVWAESAPAARSLVFVDKGVKIDEDVYPRDILESVVLPWAHQHFGDAHWTFQQDSAPEHRAKSAQAWYKANFFPDSITPSEWPPHSPDLNPMDYSVWAF</sequence>
<organism evidence="2 3">
    <name type="scientific">Heligmosomoides polygyrus</name>
    <name type="common">Parasitic roundworm</name>
    <dbReference type="NCBI Taxonomy" id="6339"/>
    <lineage>
        <taxon>Eukaryota</taxon>
        <taxon>Metazoa</taxon>
        <taxon>Ecdysozoa</taxon>
        <taxon>Nematoda</taxon>
        <taxon>Chromadorea</taxon>
        <taxon>Rhabditida</taxon>
        <taxon>Rhabditina</taxon>
        <taxon>Rhabditomorpha</taxon>
        <taxon>Strongyloidea</taxon>
        <taxon>Heligmosomidae</taxon>
        <taxon>Heligmosomoides</taxon>
    </lineage>
</organism>
<gene>
    <name evidence="1" type="ORF">HPBE_LOCUS5064</name>
</gene>
<dbReference type="GO" id="GO:0003676">
    <property type="term" value="F:nucleic acid binding"/>
    <property type="evidence" value="ECO:0007669"/>
    <property type="project" value="InterPro"/>
</dbReference>
<dbReference type="WBParaSite" id="HPBE_0000506301-mRNA-1">
    <property type="protein sequence ID" value="HPBE_0000506301-mRNA-1"/>
    <property type="gene ID" value="HPBE_0000506301"/>
</dbReference>
<dbReference type="InterPro" id="IPR036397">
    <property type="entry name" value="RNaseH_sf"/>
</dbReference>